<dbReference type="InterPro" id="IPR038770">
    <property type="entry name" value="Na+/solute_symporter_sf"/>
</dbReference>
<dbReference type="Proteomes" id="UP000266723">
    <property type="component" value="Unassembled WGS sequence"/>
</dbReference>
<evidence type="ECO:0000256" key="2">
    <source>
        <dbReference type="SAM" id="Phobius"/>
    </source>
</evidence>
<evidence type="ECO:0000313" key="4">
    <source>
        <dbReference type="Proteomes" id="UP000266723"/>
    </source>
</evidence>
<comment type="caution">
    <text evidence="3">The sequence shown here is derived from an EMBL/GenBank/DDBJ whole genome shotgun (WGS) entry which is preliminary data.</text>
</comment>
<feature type="transmembrane region" description="Helical" evidence="2">
    <location>
        <begin position="141"/>
        <end position="162"/>
    </location>
</feature>
<protein>
    <recommendedName>
        <fullName evidence="5">NADH:quinone oxidoreductase/Mrp antiporter membrane subunit domain-containing protein</fullName>
    </recommendedName>
</protein>
<reference evidence="3 4" key="1">
    <citation type="journal article" date="2020" name="BMC Genomics">
        <title>Intraspecific diversification of the crop wild relative Brassica cretica Lam. using demographic model selection.</title>
        <authorList>
            <person name="Kioukis A."/>
            <person name="Michalopoulou V.A."/>
            <person name="Briers L."/>
            <person name="Pirintsos S."/>
            <person name="Studholme D.J."/>
            <person name="Pavlidis P."/>
            <person name="Sarris P.F."/>
        </authorList>
    </citation>
    <scope>NUCLEOTIDE SEQUENCE [LARGE SCALE GENOMIC DNA]</scope>
    <source>
        <strain evidence="4">cv. PFS-1207/04</strain>
    </source>
</reference>
<evidence type="ECO:0000313" key="3">
    <source>
        <dbReference type="EMBL" id="KAF3590522.1"/>
    </source>
</evidence>
<dbReference type="PANTHER" id="PTHR10361:SF30">
    <property type="entry name" value="SODIUM_METABOLITE COTRANSPORTER BASS6, CHLOROPLASTIC-RELATED"/>
    <property type="match status" value="1"/>
</dbReference>
<dbReference type="InterPro" id="IPR004710">
    <property type="entry name" value="Bilac:Na_transpt"/>
</dbReference>
<name>A0ABQ7DZS7_BRACR</name>
<keyword evidence="2" id="KW-0812">Transmembrane</keyword>
<evidence type="ECO:0008006" key="5">
    <source>
        <dbReference type="Google" id="ProtNLM"/>
    </source>
</evidence>
<keyword evidence="4" id="KW-1185">Reference proteome</keyword>
<evidence type="ECO:0000256" key="1">
    <source>
        <dbReference type="ARBA" id="ARBA00004141"/>
    </source>
</evidence>
<dbReference type="EMBL" id="QGKV02000299">
    <property type="protein sequence ID" value="KAF3590522.1"/>
    <property type="molecule type" value="Genomic_DNA"/>
</dbReference>
<accession>A0ABQ7DZS7</accession>
<feature type="transmembrane region" description="Helical" evidence="2">
    <location>
        <begin position="57"/>
        <end position="80"/>
    </location>
</feature>
<comment type="subcellular location">
    <subcellularLocation>
        <location evidence="1">Membrane</location>
        <topology evidence="1">Multi-pass membrane protein</topology>
    </subcellularLocation>
</comment>
<gene>
    <name evidence="3" type="ORF">DY000_02027093</name>
</gene>
<dbReference type="PANTHER" id="PTHR10361">
    <property type="entry name" value="SODIUM-BILE ACID COTRANSPORTER"/>
    <property type="match status" value="1"/>
</dbReference>
<organism evidence="3 4">
    <name type="scientific">Brassica cretica</name>
    <name type="common">Mustard</name>
    <dbReference type="NCBI Taxonomy" id="69181"/>
    <lineage>
        <taxon>Eukaryota</taxon>
        <taxon>Viridiplantae</taxon>
        <taxon>Streptophyta</taxon>
        <taxon>Embryophyta</taxon>
        <taxon>Tracheophyta</taxon>
        <taxon>Spermatophyta</taxon>
        <taxon>Magnoliopsida</taxon>
        <taxon>eudicotyledons</taxon>
        <taxon>Gunneridae</taxon>
        <taxon>Pentapetalae</taxon>
        <taxon>rosids</taxon>
        <taxon>malvids</taxon>
        <taxon>Brassicales</taxon>
        <taxon>Brassicaceae</taxon>
        <taxon>Brassiceae</taxon>
        <taxon>Brassica</taxon>
    </lineage>
</organism>
<sequence>MLCLQSCVFFFYRLFPKLSNAIRPFHPVLSVLDTTCCVGAPLALNIKSVVSPFGATIVLLVTMFHLSAFLSGYFLTGSVFRNAPDSKALQRTLSYETGMQSSLLALALATKPLFGNCWPLPPLGASLKRTGVNFFQDPLVGIPPAISTVVMSLMGFTLVMIWSNEKELSI</sequence>
<proteinExistence type="predicted"/>
<keyword evidence="2" id="KW-1133">Transmembrane helix</keyword>
<dbReference type="Gene3D" id="1.20.1530.20">
    <property type="match status" value="1"/>
</dbReference>
<keyword evidence="2" id="KW-0472">Membrane</keyword>